<dbReference type="InterPro" id="IPR011047">
    <property type="entry name" value="Quinoprotein_ADH-like_sf"/>
</dbReference>
<dbReference type="InterPro" id="IPR015943">
    <property type="entry name" value="WD40/YVTN_repeat-like_dom_sf"/>
</dbReference>
<gene>
    <name evidence="1" type="ORF">KCV87_06335</name>
</gene>
<organism evidence="1 2">
    <name type="scientific">Actinosynnema pretiosum subsp. pretiosum</name>
    <dbReference type="NCBI Taxonomy" id="103721"/>
    <lineage>
        <taxon>Bacteria</taxon>
        <taxon>Bacillati</taxon>
        <taxon>Actinomycetota</taxon>
        <taxon>Actinomycetes</taxon>
        <taxon>Pseudonocardiales</taxon>
        <taxon>Pseudonocardiaceae</taxon>
        <taxon>Actinosynnema</taxon>
    </lineage>
</organism>
<accession>A0AA45R5D1</accession>
<proteinExistence type="predicted"/>
<dbReference type="AlphaFoldDB" id="A0AA45R5D1"/>
<sequence>MLRAAALARGRGVPRELWAAMASAVADAPVPEAAVERVVGRADLLVERLGWGGSEHRPAHEGPARLAGFDVVAAHRRTAERLLAPEPHDYVRMRLVEHAVLGNVVDDAHLPAWFLPWNTPGSVRAALGVPPPLDSELLDWARVEPLVCSAGPRGGEIALDLARAARNLPPLVVGGPRVLTGTPELAAVRWARWHRPDNVLAEALHWSIAPRGGAREGSPASARPARSTWSAPLVPLVAGDGGPLLAVLREWEAVALLDVTTGEWSGTGPGSPDGPVSAIALVPVDGRDLVATALAGSVRLWDPDTCERVGPELAVGGCSGMAALGGLPACATGRGLELWDVVAGERARVVDGACRDVVALGSRLLGVLDADGSARVLDPAGAVVGRVPARGRGWWRSRSPGGPCWPAATTGTCGCGTRRGKARR</sequence>
<evidence type="ECO:0000313" key="1">
    <source>
        <dbReference type="EMBL" id="QUF05704.1"/>
    </source>
</evidence>
<evidence type="ECO:0000313" key="2">
    <source>
        <dbReference type="Proteomes" id="UP000677152"/>
    </source>
</evidence>
<dbReference type="EMBL" id="CP073249">
    <property type="protein sequence ID" value="QUF05704.1"/>
    <property type="molecule type" value="Genomic_DNA"/>
</dbReference>
<reference evidence="1" key="1">
    <citation type="submission" date="2021-04" db="EMBL/GenBank/DDBJ databases">
        <title>Genomic sequence of Actinosynnema pretiosum subsp. pretiosum ATCC 31280 (C-14919).</title>
        <authorList>
            <person name="Bai L."/>
            <person name="Wang X."/>
            <person name="Xiao Y."/>
        </authorList>
    </citation>
    <scope>NUCLEOTIDE SEQUENCE</scope>
    <source>
        <strain evidence="1">ATCC 31280</strain>
    </source>
</reference>
<dbReference type="SUPFAM" id="SSF50998">
    <property type="entry name" value="Quinoprotein alcohol dehydrogenase-like"/>
    <property type="match status" value="1"/>
</dbReference>
<dbReference type="Proteomes" id="UP000677152">
    <property type="component" value="Chromosome"/>
</dbReference>
<protein>
    <submittedName>
        <fullName evidence="1">Uncharacterized protein</fullName>
    </submittedName>
</protein>
<name>A0AA45R5D1_9PSEU</name>
<dbReference type="Gene3D" id="2.130.10.10">
    <property type="entry name" value="YVTN repeat-like/Quinoprotein amine dehydrogenase"/>
    <property type="match status" value="1"/>
</dbReference>